<reference evidence="1" key="1">
    <citation type="submission" date="2022-05" db="EMBL/GenBank/DDBJ databases">
        <title>Sphingomonas sp. strain RP10 Genome sequencing and assembly.</title>
        <authorList>
            <person name="Kim I."/>
        </authorList>
    </citation>
    <scope>NUCLEOTIDE SEQUENCE</scope>
    <source>
        <strain evidence="1">RP10</strain>
    </source>
</reference>
<dbReference type="SUPFAM" id="SSF54593">
    <property type="entry name" value="Glyoxalase/Bleomycin resistance protein/Dihydroxybiphenyl dioxygenase"/>
    <property type="match status" value="1"/>
</dbReference>
<gene>
    <name evidence="1" type="ORF">M9979_10485</name>
</gene>
<comment type="caution">
    <text evidence="1">The sequence shown here is derived from an EMBL/GenBank/DDBJ whole genome shotgun (WGS) entry which is preliminary data.</text>
</comment>
<dbReference type="EMBL" id="JAMLDY010000011">
    <property type="protein sequence ID" value="MCP3735297.1"/>
    <property type="molecule type" value="Genomic_DNA"/>
</dbReference>
<keyword evidence="2" id="KW-1185">Reference proteome</keyword>
<protein>
    <submittedName>
        <fullName evidence="1">Glyoxalase</fullName>
    </submittedName>
</protein>
<dbReference type="Proteomes" id="UP001139486">
    <property type="component" value="Unassembled WGS sequence"/>
</dbReference>
<organism evidence="1 2">
    <name type="scientific">Sphingomonas liriopis</name>
    <dbReference type="NCBI Taxonomy" id="2949094"/>
    <lineage>
        <taxon>Bacteria</taxon>
        <taxon>Pseudomonadati</taxon>
        <taxon>Pseudomonadota</taxon>
        <taxon>Alphaproteobacteria</taxon>
        <taxon>Sphingomonadales</taxon>
        <taxon>Sphingomonadaceae</taxon>
        <taxon>Sphingomonas</taxon>
    </lineage>
</organism>
<dbReference type="AlphaFoldDB" id="A0A9X2KQT5"/>
<sequence length="117" mass="13315">MALIRPFVPASDFALSQAFYEAIGFSCLYRDEELAILDFEGAGILLQNYYQKEWAENCMYQFFVGNLAAWWPRTADLAGRFGVRAPVAPELKPWGLRVGMLFDPAGVLWQVSEETKR</sequence>
<proteinExistence type="predicted"/>
<evidence type="ECO:0000313" key="2">
    <source>
        <dbReference type="Proteomes" id="UP001139486"/>
    </source>
</evidence>
<dbReference type="Gene3D" id="3.10.180.10">
    <property type="entry name" value="2,3-Dihydroxybiphenyl 1,2-Dioxygenase, domain 1"/>
    <property type="match status" value="1"/>
</dbReference>
<evidence type="ECO:0000313" key="1">
    <source>
        <dbReference type="EMBL" id="MCP3735297.1"/>
    </source>
</evidence>
<dbReference type="InterPro" id="IPR029068">
    <property type="entry name" value="Glyas_Bleomycin-R_OHBP_Dase"/>
</dbReference>
<name>A0A9X2KQT5_9SPHN</name>
<dbReference type="RefSeq" id="WP_254289312.1">
    <property type="nucleotide sequence ID" value="NZ_JAMLDY010000011.1"/>
</dbReference>
<accession>A0A9X2KQT5</accession>